<accession>A0A0Q9YNY4</accession>
<protein>
    <submittedName>
        <fullName evidence="3">Helix-turn-helix domain protein</fullName>
    </submittedName>
    <submittedName>
        <fullName evidence="4">Helix-turn-helix domain-containing protein</fullName>
    </submittedName>
</protein>
<evidence type="ECO:0000259" key="2">
    <source>
        <dbReference type="PROSITE" id="PS50943"/>
    </source>
</evidence>
<feature type="domain" description="HTH cro/C1-type" evidence="2">
    <location>
        <begin position="33"/>
        <end position="86"/>
    </location>
</feature>
<keyword evidence="5" id="KW-1185">Reference proteome</keyword>
<gene>
    <name evidence="4" type="ORF">CC99x_003405</name>
    <name evidence="3" type="ORF">CC99x_01361</name>
</gene>
<sequence length="115" mass="13031">MAKPFKNLRDKMSPQAQNASEEKAKKMLSEMPLQELRKARQLSQKNIAEVLSTEQANISRLEQRTDMYISTLRSYIEAMGGQLDIIARFPDGEVHISQFKEIESLQNSKSAQSSG</sequence>
<dbReference type="InterPro" id="IPR010982">
    <property type="entry name" value="Lambda_DNA-bd_dom_sf"/>
</dbReference>
<feature type="region of interest" description="Disordered" evidence="1">
    <location>
        <begin position="1"/>
        <end position="25"/>
    </location>
</feature>
<dbReference type="CDD" id="cd00093">
    <property type="entry name" value="HTH_XRE"/>
    <property type="match status" value="1"/>
</dbReference>
<dbReference type="EMBL" id="LKHV02000001">
    <property type="protein sequence ID" value="MCS5707944.1"/>
    <property type="molecule type" value="Genomic_DNA"/>
</dbReference>
<reference evidence="3" key="1">
    <citation type="submission" date="2015-09" db="EMBL/GenBank/DDBJ databases">
        <title>Draft Genome Sequences of Two Novel Amoeba-resistant Intranuclear Bacteria, Candidatus Berkiella cookevillensis and Candidatus Berkiella aquae.</title>
        <authorList>
            <person name="Mehari Y.T."/>
            <person name="Arivett B.A."/>
            <person name="Farone A.L."/>
            <person name="Gunderson J.H."/>
            <person name="Farone M.B."/>
        </authorList>
    </citation>
    <scope>NUCLEOTIDE SEQUENCE [LARGE SCALE GENOMIC DNA]</scope>
    <source>
        <strain evidence="3">CC99</strain>
    </source>
</reference>
<dbReference type="PATRIC" id="fig|1590042.3.peg.1385"/>
<dbReference type="SUPFAM" id="SSF47413">
    <property type="entry name" value="lambda repressor-like DNA-binding domains"/>
    <property type="match status" value="1"/>
</dbReference>
<comment type="caution">
    <text evidence="3">The sequence shown here is derived from an EMBL/GenBank/DDBJ whole genome shotgun (WGS) entry which is preliminary data.</text>
</comment>
<reference evidence="4" key="2">
    <citation type="journal article" date="2016" name="Genome Announc.">
        <title>Draft Genome Sequences of Two Novel Amoeba-Resistant Intranuclear Bacteria, 'Candidatus Berkiella cookevillensis' and 'Candidatus Berkiella aquae'.</title>
        <authorList>
            <person name="Mehari Y.T."/>
            <person name="Arivett B.A."/>
            <person name="Farone A.L."/>
            <person name="Gunderson J.H."/>
            <person name="Farone M.B."/>
        </authorList>
    </citation>
    <scope>NUCLEOTIDE SEQUENCE</scope>
    <source>
        <strain evidence="4">CC99</strain>
    </source>
</reference>
<proteinExistence type="predicted"/>
<dbReference type="EMBL" id="LKHV01000006">
    <property type="protein sequence ID" value="KRG18478.1"/>
    <property type="molecule type" value="Genomic_DNA"/>
</dbReference>
<dbReference type="GO" id="GO:0003677">
    <property type="term" value="F:DNA binding"/>
    <property type="evidence" value="ECO:0007669"/>
    <property type="project" value="InterPro"/>
</dbReference>
<dbReference type="Pfam" id="PF13744">
    <property type="entry name" value="HTH_37"/>
    <property type="match status" value="1"/>
</dbReference>
<evidence type="ECO:0000313" key="3">
    <source>
        <dbReference type="EMBL" id="KRG18478.1"/>
    </source>
</evidence>
<dbReference type="Gene3D" id="1.10.260.40">
    <property type="entry name" value="lambda repressor-like DNA-binding domains"/>
    <property type="match status" value="1"/>
</dbReference>
<dbReference type="OrthoDB" id="129597at2"/>
<dbReference type="STRING" id="437022.CC99x_01361"/>
<evidence type="ECO:0000313" key="5">
    <source>
        <dbReference type="Proteomes" id="UP000051494"/>
    </source>
</evidence>
<dbReference type="Proteomes" id="UP000051494">
    <property type="component" value="Unassembled WGS sequence"/>
</dbReference>
<dbReference type="RefSeq" id="WP_057624468.1">
    <property type="nucleotide sequence ID" value="NZ_LKHV02000001.1"/>
</dbReference>
<reference evidence="4" key="3">
    <citation type="submission" date="2021-06" db="EMBL/GenBank/DDBJ databases">
        <title>Genomic Description and Analysis of Intracellular Bacteria, Candidatus Berkiella cookevillensis and Candidatus Berkiella aquae.</title>
        <authorList>
            <person name="Kidane D.T."/>
            <person name="Mehari Y.T."/>
            <person name="Rice F.C."/>
            <person name="Arivett B.A."/>
            <person name="Farone A.L."/>
            <person name="Berk S.G."/>
            <person name="Farone M.B."/>
        </authorList>
    </citation>
    <scope>NUCLEOTIDE SEQUENCE</scope>
    <source>
        <strain evidence="4">CC99</strain>
    </source>
</reference>
<name>A0A0Q9YNY4_9GAMM</name>
<evidence type="ECO:0000256" key="1">
    <source>
        <dbReference type="SAM" id="MobiDB-lite"/>
    </source>
</evidence>
<dbReference type="PROSITE" id="PS50943">
    <property type="entry name" value="HTH_CROC1"/>
    <property type="match status" value="1"/>
</dbReference>
<evidence type="ECO:0000313" key="4">
    <source>
        <dbReference type="EMBL" id="MCS5707944.1"/>
    </source>
</evidence>
<organism evidence="3">
    <name type="scientific">Candidatus Berkiella cookevillensis</name>
    <dbReference type="NCBI Taxonomy" id="437022"/>
    <lineage>
        <taxon>Bacteria</taxon>
        <taxon>Pseudomonadati</taxon>
        <taxon>Pseudomonadota</taxon>
        <taxon>Gammaproteobacteria</taxon>
        <taxon>Candidatus Berkiellales</taxon>
        <taxon>Candidatus Berkiellaceae</taxon>
        <taxon>Candidatus Berkiella</taxon>
    </lineage>
</organism>
<dbReference type="InterPro" id="IPR001387">
    <property type="entry name" value="Cro/C1-type_HTH"/>
</dbReference>
<dbReference type="InterPro" id="IPR039554">
    <property type="entry name" value="HigA2-like_HTH"/>
</dbReference>
<dbReference type="AlphaFoldDB" id="A0A0Q9YNY4"/>